<evidence type="ECO:0000313" key="3">
    <source>
        <dbReference type="Proteomes" id="UP001280581"/>
    </source>
</evidence>
<feature type="region of interest" description="Disordered" evidence="1">
    <location>
        <begin position="590"/>
        <end position="629"/>
    </location>
</feature>
<comment type="caution">
    <text evidence="2">The sequence shown here is derived from an EMBL/GenBank/DDBJ whole genome shotgun (WGS) entry which is preliminary data.</text>
</comment>
<keyword evidence="3" id="KW-1185">Reference proteome</keyword>
<protein>
    <submittedName>
        <fullName evidence="2">Uncharacterized protein</fullName>
    </submittedName>
</protein>
<feature type="compositionally biased region" description="Basic and acidic residues" evidence="1">
    <location>
        <begin position="612"/>
        <end position="628"/>
    </location>
</feature>
<feature type="region of interest" description="Disordered" evidence="1">
    <location>
        <begin position="268"/>
        <end position="336"/>
    </location>
</feature>
<reference evidence="2 3" key="1">
    <citation type="submission" date="2021-02" db="EMBL/GenBank/DDBJ databases">
        <title>Genome assembly of Pseudopithomyces chartarum.</title>
        <authorList>
            <person name="Jauregui R."/>
            <person name="Singh J."/>
            <person name="Voisey C."/>
        </authorList>
    </citation>
    <scope>NUCLEOTIDE SEQUENCE [LARGE SCALE GENOMIC DNA]</scope>
    <source>
        <strain evidence="2 3">AGR01</strain>
    </source>
</reference>
<dbReference type="AlphaFoldDB" id="A0AAN6M9M8"/>
<name>A0AAN6M9M8_9PLEO</name>
<sequence length="650" mass="73298">MSYMLEFPASPLPKNILSPPYVLFGINDIDAFSELPTNIPLALILHFAPSLRKWVLPTPELSASAARLALRTPYVGVNIIADIEIEGLGWILARMMQIANVKLPPGQYGAYMVSPNLLVSISIHKAWKALELPPKGIDPLYTHIQTMLMLGAPVTLLEMKGLWHNFTVKSPILHEMALNFIRNYIDRLYTTHESSAARHWYLETTERWNFFRAFEKQFPAFDDVQKDVIKETSQRHKREELHLKMMANAEANRKLSVRNVRVGETQSKQAYADIAEREKRASRRRHERANSVDSASSTSSTKTVIWNPLEEKQLSPKIGDDTVTPTTRADKESTNLAQPVDSSALVELLKVMANDRRAQEEANGVKKMYIPKTKARKAPEGGLCRKGFGSQAGDLSGKSRFDKKTISREEKLPEEQFRSHLKLQGMLHEDDKAAKAESSKKEIKENKAGNTIEAPKMIEKKVSYCDEEEDTDEMEYIAPETARKMAELKFEHKHNIPNIPKGDMDISRTIEVPRKRNGFPEKAPATTPAEVPDLKSGTEVFQEVDSDGIKRIDFAYNRAEKPALKSKTLVLRNALKTAFMGRGNAAVGREKPAYEQTMDEKVRANGTSSDDTTGRVKEDSRDETKKVDGALLENSDELMLLRPTVYKAPR</sequence>
<organism evidence="2 3">
    <name type="scientific">Pseudopithomyces chartarum</name>
    <dbReference type="NCBI Taxonomy" id="1892770"/>
    <lineage>
        <taxon>Eukaryota</taxon>
        <taxon>Fungi</taxon>
        <taxon>Dikarya</taxon>
        <taxon>Ascomycota</taxon>
        <taxon>Pezizomycotina</taxon>
        <taxon>Dothideomycetes</taxon>
        <taxon>Pleosporomycetidae</taxon>
        <taxon>Pleosporales</taxon>
        <taxon>Massarineae</taxon>
        <taxon>Didymosphaeriaceae</taxon>
        <taxon>Pseudopithomyces</taxon>
    </lineage>
</organism>
<gene>
    <name evidence="2" type="ORF">GRF29_1g2080047</name>
</gene>
<dbReference type="EMBL" id="WVTA01000001">
    <property type="protein sequence ID" value="KAK3217126.1"/>
    <property type="molecule type" value="Genomic_DNA"/>
</dbReference>
<proteinExistence type="predicted"/>
<feature type="compositionally biased region" description="Basic and acidic residues" evidence="1">
    <location>
        <begin position="590"/>
        <end position="603"/>
    </location>
</feature>
<evidence type="ECO:0000313" key="2">
    <source>
        <dbReference type="EMBL" id="KAK3217126.1"/>
    </source>
</evidence>
<feature type="compositionally biased region" description="Low complexity" evidence="1">
    <location>
        <begin position="291"/>
        <end position="303"/>
    </location>
</feature>
<evidence type="ECO:0000256" key="1">
    <source>
        <dbReference type="SAM" id="MobiDB-lite"/>
    </source>
</evidence>
<accession>A0AAN6M9M8</accession>
<feature type="compositionally biased region" description="Basic and acidic residues" evidence="1">
    <location>
        <begin position="309"/>
        <end position="320"/>
    </location>
</feature>
<dbReference type="Proteomes" id="UP001280581">
    <property type="component" value="Unassembled WGS sequence"/>
</dbReference>